<proteinExistence type="predicted"/>
<feature type="non-terminal residue" evidence="2">
    <location>
        <position position="1"/>
    </location>
</feature>
<comment type="caution">
    <text evidence="2">The sequence shown here is derived from an EMBL/GenBank/DDBJ whole genome shotgun (WGS) entry which is preliminary data.</text>
</comment>
<keyword evidence="1" id="KW-1133">Transmembrane helix</keyword>
<name>A0AA42CKC4_9PROT</name>
<gene>
    <name evidence="2" type="ORF">OL599_24760</name>
</gene>
<sequence>IEIVHGLGATDSYLAARFAARATRLAALGGAVGALAALPVLLLLADLAAPFAAGMDGAPRPVSLAAPAEAVLGWLSALPRPLWLALPGLPLAASLIGFATAQGTVRRWLRQLP</sequence>
<accession>A0AA42CKC4</accession>
<organism evidence="2 3">
    <name type="scientific">Limobrevibacterium gyesilva</name>
    <dbReference type="NCBI Taxonomy" id="2991712"/>
    <lineage>
        <taxon>Bacteria</taxon>
        <taxon>Pseudomonadati</taxon>
        <taxon>Pseudomonadota</taxon>
        <taxon>Alphaproteobacteria</taxon>
        <taxon>Acetobacterales</taxon>
        <taxon>Acetobacteraceae</taxon>
        <taxon>Limobrevibacterium</taxon>
    </lineage>
</organism>
<evidence type="ECO:0000313" key="2">
    <source>
        <dbReference type="EMBL" id="MCW3477767.1"/>
    </source>
</evidence>
<keyword evidence="1" id="KW-0472">Membrane</keyword>
<dbReference type="AlphaFoldDB" id="A0AA42CKC4"/>
<feature type="transmembrane region" description="Helical" evidence="1">
    <location>
        <begin position="82"/>
        <end position="101"/>
    </location>
</feature>
<dbReference type="Proteomes" id="UP001165679">
    <property type="component" value="Unassembled WGS sequence"/>
</dbReference>
<dbReference type="EMBL" id="JAPDNT010000050">
    <property type="protein sequence ID" value="MCW3477767.1"/>
    <property type="molecule type" value="Genomic_DNA"/>
</dbReference>
<evidence type="ECO:0000313" key="3">
    <source>
        <dbReference type="Proteomes" id="UP001165679"/>
    </source>
</evidence>
<feature type="transmembrane region" description="Helical" evidence="1">
    <location>
        <begin position="25"/>
        <end position="45"/>
    </location>
</feature>
<reference evidence="2" key="1">
    <citation type="submission" date="2022-09" db="EMBL/GenBank/DDBJ databases">
        <title>Rhodovastum sp. nov. RN2-1 isolated from soil in Seongnam, South Korea.</title>
        <authorList>
            <person name="Le N.T."/>
        </authorList>
    </citation>
    <scope>NUCLEOTIDE SEQUENCE</scope>
    <source>
        <strain evidence="2">RN2-1</strain>
    </source>
</reference>
<protein>
    <submittedName>
        <fullName evidence="2">ABC transporter permease</fullName>
    </submittedName>
</protein>
<reference evidence="2" key="2">
    <citation type="submission" date="2022-10" db="EMBL/GenBank/DDBJ databases">
        <authorList>
            <person name="Trinh H.N."/>
        </authorList>
    </citation>
    <scope>NUCLEOTIDE SEQUENCE</scope>
    <source>
        <strain evidence="2">RN2-1</strain>
    </source>
</reference>
<keyword evidence="1" id="KW-0812">Transmembrane</keyword>
<evidence type="ECO:0000256" key="1">
    <source>
        <dbReference type="SAM" id="Phobius"/>
    </source>
</evidence>
<keyword evidence="3" id="KW-1185">Reference proteome</keyword>